<evidence type="ECO:0000259" key="8">
    <source>
        <dbReference type="Pfam" id="PF01551"/>
    </source>
</evidence>
<evidence type="ECO:0000313" key="10">
    <source>
        <dbReference type="EMBL" id="NBG65208.1"/>
    </source>
</evidence>
<protein>
    <submittedName>
        <fullName evidence="10">Peptidoglycan DD-metalloendopeptidase family protein</fullName>
    </submittedName>
</protein>
<accession>A0A6N9NF01</accession>
<dbReference type="AlphaFoldDB" id="A0A6N9NF01"/>
<evidence type="ECO:0000256" key="1">
    <source>
        <dbReference type="ARBA" id="ARBA00001947"/>
    </source>
</evidence>
<dbReference type="Gene3D" id="3.10.450.350">
    <property type="match status" value="1"/>
</dbReference>
<comment type="subcellular location">
    <subcellularLocation>
        <location evidence="2">Cell envelope</location>
    </subcellularLocation>
</comment>
<evidence type="ECO:0000259" key="9">
    <source>
        <dbReference type="Pfam" id="PF19425"/>
    </source>
</evidence>
<dbReference type="SUPFAM" id="SSF51261">
    <property type="entry name" value="Duplicated hybrid motif"/>
    <property type="match status" value="1"/>
</dbReference>
<dbReference type="PANTHER" id="PTHR21666:SF288">
    <property type="entry name" value="CELL DIVISION PROTEIN YTFB"/>
    <property type="match status" value="1"/>
</dbReference>
<keyword evidence="5" id="KW-0378">Hydrolase</keyword>
<dbReference type="CDD" id="cd12797">
    <property type="entry name" value="M23_peptidase"/>
    <property type="match status" value="1"/>
</dbReference>
<dbReference type="RefSeq" id="WP_160632124.1">
    <property type="nucleotide sequence ID" value="NZ_WWNE01000004.1"/>
</dbReference>
<keyword evidence="6" id="KW-0862">Zinc</keyword>
<sequence length="428" mass="48676">MKKKFRIISRILTLLLAITVALFIYQSRTVDFEEGTVEIAPLDTLQPEPIIEFGLLADSFDIVRGEVQRNEFLSNILLKYNVPYVEIDALAKASREVFDVRKIAVGKPYTILQRRDSSAKAEYFIYQPNAIDYVIYHLGDSISIKMEQKPVEIVEKTMGGVINSSLYESLQENGGSPSLAIELAEVYAWSIDFYRIQKGDYFKVVYEEKMVDGEVIGIGKVKAAQFHHFNDDFYGYFFETEDGGDYYDENAKSLRKAFLKSPLKFSRLSSRYTQRRFHPVQKRWKAHLGTDYAAPTGTPIMSTGTGVVIESAYSRFNGNYVKVKHNSVYTTQYLHMSKRNVKVGQRVRQGDILGYVGSTGLATGPHVCYRFWKNGKQVDHLAEKFPPAKPIEESHKAAFLAFQTAMNAKLVKVQLNKKPKLEQLSASK</sequence>
<dbReference type="GO" id="GO:0030313">
    <property type="term" value="C:cell envelope"/>
    <property type="evidence" value="ECO:0007669"/>
    <property type="project" value="UniProtKB-SubCell"/>
</dbReference>
<dbReference type="InterPro" id="IPR016047">
    <property type="entry name" value="M23ase_b-sheet_dom"/>
</dbReference>
<dbReference type="Pfam" id="PF01551">
    <property type="entry name" value="Peptidase_M23"/>
    <property type="match status" value="1"/>
</dbReference>
<dbReference type="EMBL" id="WWNE01000004">
    <property type="protein sequence ID" value="NBG65208.1"/>
    <property type="molecule type" value="Genomic_DNA"/>
</dbReference>
<dbReference type="GO" id="GO:0006508">
    <property type="term" value="P:proteolysis"/>
    <property type="evidence" value="ECO:0007669"/>
    <property type="project" value="UniProtKB-KW"/>
</dbReference>
<dbReference type="GO" id="GO:0004222">
    <property type="term" value="F:metalloendopeptidase activity"/>
    <property type="evidence" value="ECO:0007669"/>
    <property type="project" value="TreeGrafter"/>
</dbReference>
<evidence type="ECO:0000256" key="7">
    <source>
        <dbReference type="ARBA" id="ARBA00023049"/>
    </source>
</evidence>
<dbReference type="Pfam" id="PF19425">
    <property type="entry name" value="Csd3_N2"/>
    <property type="match status" value="1"/>
</dbReference>
<evidence type="ECO:0000256" key="4">
    <source>
        <dbReference type="ARBA" id="ARBA00022723"/>
    </source>
</evidence>
<reference evidence="10 11" key="1">
    <citation type="submission" date="2019-12" db="EMBL/GenBank/DDBJ databases">
        <authorList>
            <person name="Zhao J."/>
        </authorList>
    </citation>
    <scope>NUCLEOTIDE SEQUENCE [LARGE SCALE GENOMIC DNA]</scope>
    <source>
        <strain evidence="10 11">S-15</strain>
    </source>
</reference>
<dbReference type="Gene3D" id="2.70.70.10">
    <property type="entry name" value="Glucose Permease (Domain IIA)"/>
    <property type="match status" value="1"/>
</dbReference>
<comment type="caution">
    <text evidence="10">The sequence shown here is derived from an EMBL/GenBank/DDBJ whole genome shotgun (WGS) entry which is preliminary data.</text>
</comment>
<evidence type="ECO:0000256" key="5">
    <source>
        <dbReference type="ARBA" id="ARBA00022801"/>
    </source>
</evidence>
<keyword evidence="7" id="KW-0482">Metalloprotease</keyword>
<keyword evidence="4" id="KW-0479">Metal-binding</keyword>
<dbReference type="Proteomes" id="UP000470771">
    <property type="component" value="Unassembled WGS sequence"/>
</dbReference>
<dbReference type="InterPro" id="IPR050570">
    <property type="entry name" value="Cell_wall_metabolism_enzyme"/>
</dbReference>
<gene>
    <name evidence="10" type="ORF">GQN54_03720</name>
</gene>
<evidence type="ECO:0000256" key="2">
    <source>
        <dbReference type="ARBA" id="ARBA00004196"/>
    </source>
</evidence>
<comment type="cofactor">
    <cofactor evidence="1">
        <name>Zn(2+)</name>
        <dbReference type="ChEBI" id="CHEBI:29105"/>
    </cofactor>
</comment>
<evidence type="ECO:0000313" key="11">
    <source>
        <dbReference type="Proteomes" id="UP000470771"/>
    </source>
</evidence>
<feature type="domain" description="Csd3-like second N-terminal" evidence="9">
    <location>
        <begin position="155"/>
        <end position="272"/>
    </location>
</feature>
<keyword evidence="3" id="KW-0645">Protease</keyword>
<organism evidence="10 11">
    <name type="scientific">Acidiluteibacter ferrifornacis</name>
    <dbReference type="NCBI Taxonomy" id="2692424"/>
    <lineage>
        <taxon>Bacteria</taxon>
        <taxon>Pseudomonadati</taxon>
        <taxon>Bacteroidota</taxon>
        <taxon>Flavobacteriia</taxon>
        <taxon>Flavobacteriales</taxon>
        <taxon>Cryomorphaceae</taxon>
        <taxon>Acidiluteibacter</taxon>
    </lineage>
</organism>
<feature type="domain" description="M23ase beta-sheet core" evidence="8">
    <location>
        <begin position="286"/>
        <end position="379"/>
    </location>
</feature>
<evidence type="ECO:0000256" key="3">
    <source>
        <dbReference type="ARBA" id="ARBA00022670"/>
    </source>
</evidence>
<proteinExistence type="predicted"/>
<dbReference type="InterPro" id="IPR011055">
    <property type="entry name" value="Dup_hybrid_motif"/>
</dbReference>
<keyword evidence="11" id="KW-1185">Reference proteome</keyword>
<evidence type="ECO:0000256" key="6">
    <source>
        <dbReference type="ARBA" id="ARBA00022833"/>
    </source>
</evidence>
<dbReference type="GO" id="GO:0046872">
    <property type="term" value="F:metal ion binding"/>
    <property type="evidence" value="ECO:0007669"/>
    <property type="project" value="UniProtKB-KW"/>
</dbReference>
<dbReference type="InterPro" id="IPR045834">
    <property type="entry name" value="Csd3_N2"/>
</dbReference>
<name>A0A6N9NF01_9FLAO</name>
<dbReference type="PANTHER" id="PTHR21666">
    <property type="entry name" value="PEPTIDASE-RELATED"/>
    <property type="match status" value="1"/>
</dbReference>